<dbReference type="InterPro" id="IPR017981">
    <property type="entry name" value="GPCR_2-like_7TM"/>
</dbReference>
<keyword evidence="9" id="KW-1185">Reference proteome</keyword>
<dbReference type="GO" id="GO:0007166">
    <property type="term" value="P:cell surface receptor signaling pathway"/>
    <property type="evidence" value="ECO:0007669"/>
    <property type="project" value="InterPro"/>
</dbReference>
<feature type="compositionally biased region" description="Basic and acidic residues" evidence="5">
    <location>
        <begin position="466"/>
        <end position="475"/>
    </location>
</feature>
<evidence type="ECO:0000256" key="1">
    <source>
        <dbReference type="ARBA" id="ARBA00004141"/>
    </source>
</evidence>
<dbReference type="GO" id="GO:0007189">
    <property type="term" value="P:adenylate cyclase-activating G protein-coupled receptor signaling pathway"/>
    <property type="evidence" value="ECO:0007669"/>
    <property type="project" value="TreeGrafter"/>
</dbReference>
<dbReference type="AlphaFoldDB" id="A0A9W4UP11"/>
<dbReference type="EMBL" id="CAOQHR010000007">
    <property type="protein sequence ID" value="CAI6337753.1"/>
    <property type="molecule type" value="Genomic_DNA"/>
</dbReference>
<evidence type="ECO:0000256" key="2">
    <source>
        <dbReference type="ARBA" id="ARBA00022692"/>
    </source>
</evidence>
<accession>A0A9W4UP11</accession>
<feature type="transmembrane region" description="Helical" evidence="6">
    <location>
        <begin position="20"/>
        <end position="40"/>
    </location>
</feature>
<feature type="region of interest" description="Disordered" evidence="5">
    <location>
        <begin position="451"/>
        <end position="484"/>
    </location>
</feature>
<proteinExistence type="predicted"/>
<dbReference type="PANTHER" id="PTHR23112">
    <property type="entry name" value="G PROTEIN-COUPLED RECEPTOR 157-RELATED"/>
    <property type="match status" value="1"/>
</dbReference>
<gene>
    <name evidence="8" type="ORF">PDIGIT_LOCUS10868</name>
</gene>
<feature type="transmembrane region" description="Helical" evidence="6">
    <location>
        <begin position="89"/>
        <end position="115"/>
    </location>
</feature>
<feature type="transmembrane region" description="Helical" evidence="6">
    <location>
        <begin position="384"/>
        <end position="404"/>
    </location>
</feature>
<evidence type="ECO:0000313" key="8">
    <source>
        <dbReference type="EMBL" id="CAI6337753.1"/>
    </source>
</evidence>
<keyword evidence="3 6" id="KW-1133">Transmembrane helix</keyword>
<dbReference type="PROSITE" id="PS50261">
    <property type="entry name" value="G_PROTEIN_RECEP_F2_4"/>
    <property type="match status" value="1"/>
</dbReference>
<dbReference type="PANTHER" id="PTHR23112:SF0">
    <property type="entry name" value="TRANSMEMBRANE PROTEIN 116"/>
    <property type="match status" value="1"/>
</dbReference>
<comment type="subcellular location">
    <subcellularLocation>
        <location evidence="1">Membrane</location>
        <topology evidence="1">Multi-pass membrane protein</topology>
    </subcellularLocation>
</comment>
<evidence type="ECO:0000256" key="3">
    <source>
        <dbReference type="ARBA" id="ARBA00022989"/>
    </source>
</evidence>
<dbReference type="OrthoDB" id="18453at2759"/>
<evidence type="ECO:0000313" key="9">
    <source>
        <dbReference type="Proteomes" id="UP001152607"/>
    </source>
</evidence>
<feature type="transmembrane region" description="Helical" evidence="6">
    <location>
        <begin position="127"/>
        <end position="146"/>
    </location>
</feature>
<feature type="domain" description="G-protein coupled receptors family 2 profile 2" evidence="7">
    <location>
        <begin position="9"/>
        <end position="201"/>
    </location>
</feature>
<dbReference type="Pfam" id="PF05462">
    <property type="entry name" value="Dicty_CAR"/>
    <property type="match status" value="1"/>
</dbReference>
<keyword evidence="4 6" id="KW-0472">Membrane</keyword>
<name>A0A9W4UP11_9PLEO</name>
<dbReference type="Gene3D" id="1.20.1070.10">
    <property type="entry name" value="Rhodopsin 7-helix transmembrane proteins"/>
    <property type="match status" value="1"/>
</dbReference>
<evidence type="ECO:0000259" key="7">
    <source>
        <dbReference type="PROSITE" id="PS50261"/>
    </source>
</evidence>
<reference evidence="8" key="1">
    <citation type="submission" date="2023-01" db="EMBL/GenBank/DDBJ databases">
        <authorList>
            <person name="Van Ghelder C."/>
            <person name="Rancurel C."/>
        </authorList>
    </citation>
    <scope>NUCLEOTIDE SEQUENCE</scope>
    <source>
        <strain evidence="8">CNCM I-4278</strain>
    </source>
</reference>
<organism evidence="8 9">
    <name type="scientific">Periconia digitata</name>
    <dbReference type="NCBI Taxonomy" id="1303443"/>
    <lineage>
        <taxon>Eukaryota</taxon>
        <taxon>Fungi</taxon>
        <taxon>Dikarya</taxon>
        <taxon>Ascomycota</taxon>
        <taxon>Pezizomycotina</taxon>
        <taxon>Dothideomycetes</taxon>
        <taxon>Pleosporomycetidae</taxon>
        <taxon>Pleosporales</taxon>
        <taxon>Massarineae</taxon>
        <taxon>Periconiaceae</taxon>
        <taxon>Periconia</taxon>
    </lineage>
</organism>
<dbReference type="SUPFAM" id="SSF81321">
    <property type="entry name" value="Family A G protein-coupled receptor-like"/>
    <property type="match status" value="1"/>
</dbReference>
<evidence type="ECO:0000256" key="5">
    <source>
        <dbReference type="SAM" id="MobiDB-lite"/>
    </source>
</evidence>
<protein>
    <recommendedName>
        <fullName evidence="7">G-protein coupled receptors family 2 profile 2 domain-containing protein</fullName>
    </recommendedName>
</protein>
<evidence type="ECO:0000256" key="4">
    <source>
        <dbReference type="ARBA" id="ARBA00023136"/>
    </source>
</evidence>
<evidence type="ECO:0000256" key="6">
    <source>
        <dbReference type="SAM" id="Phobius"/>
    </source>
</evidence>
<dbReference type="Proteomes" id="UP001152607">
    <property type="component" value="Unassembled WGS sequence"/>
</dbReference>
<feature type="transmembrane region" description="Helical" evidence="6">
    <location>
        <begin position="173"/>
        <end position="193"/>
    </location>
</feature>
<dbReference type="GO" id="GO:0005886">
    <property type="term" value="C:plasma membrane"/>
    <property type="evidence" value="ECO:0007669"/>
    <property type="project" value="TreeGrafter"/>
</dbReference>
<dbReference type="GO" id="GO:0004930">
    <property type="term" value="F:G protein-coupled receptor activity"/>
    <property type="evidence" value="ECO:0007669"/>
    <property type="project" value="TreeGrafter"/>
</dbReference>
<feature type="transmembrane region" description="Helical" evidence="6">
    <location>
        <begin position="342"/>
        <end position="364"/>
    </location>
</feature>
<feature type="transmembrane region" description="Helical" evidence="6">
    <location>
        <begin position="47"/>
        <end position="69"/>
    </location>
</feature>
<comment type="caution">
    <text evidence="8">The sequence shown here is derived from an EMBL/GenBank/DDBJ whole genome shotgun (WGS) entry which is preliminary data.</text>
</comment>
<keyword evidence="2 6" id="KW-0812">Transmembrane</keyword>
<sequence>MPNFSDHEMLAIKITERTMSTLSIIGSIFIITTFLKWHYFRKPINRLVFYASFGNLTVNAATFMGTSAIPSNSRHLTPVCEFQGILIQWWHRFMAADSLWVFSMALNVQLVFFRGYTSAKLRHLEKWYFISAYGIPGITAIVYIFMDHLSNTRTIGPATLWCWVSADVDWMRIAFFYAPIWFVIICTLGIYMVTGLKIFRKGSELHSLSKRVAADRAPENILQSQPTSTDLTIKVETTMETHFESHDLQEVAAPTSRCGSHSSFGSTRQLSGPSLSTAIEPPSAAAHSECFAGSSRDIEAQSGYRATAFATDRLDTDIDPSRSMSITNSAIKRPHNRVKASGAAWGYFKVALLMFLALVCVWVPSTVNRLQQFIDKEKNPKFSLNLASALVLPLQGFWNSMIYISTTWPECKRATAEILEVFAGYRRNGWTVDCSRGECRGEPLEFGAEIPLGDMGNTKSPRPHRSRDTTKDRDLLAVNVAPPT</sequence>